<protein>
    <submittedName>
        <fullName evidence="1">Uncharacterized protein</fullName>
    </submittedName>
</protein>
<evidence type="ECO:0000313" key="2">
    <source>
        <dbReference type="Proteomes" id="UP000005636"/>
    </source>
</evidence>
<keyword evidence="2" id="KW-1185">Reference proteome</keyword>
<proteinExistence type="predicted"/>
<dbReference type="Proteomes" id="UP000005636">
    <property type="component" value="Chromosome"/>
</dbReference>
<sequence length="45" mass="5017">MAIDGIVYVWSLTMAAAVDRKRNEIARLMAAKRVRLAPFVLNDAV</sequence>
<gene>
    <name evidence="1" type="ORF">GTCCBUS3UF5_20780</name>
</gene>
<evidence type="ECO:0000313" key="1">
    <source>
        <dbReference type="EMBL" id="AEV19386.1"/>
    </source>
</evidence>
<accession>A0ABM5MID8</accession>
<dbReference type="EMBL" id="CP003125">
    <property type="protein sequence ID" value="AEV19386.1"/>
    <property type="molecule type" value="Genomic_DNA"/>
</dbReference>
<organism evidence="1 2">
    <name type="scientific">Geobacillus thermoleovorans CCB_US3_UF5</name>
    <dbReference type="NCBI Taxonomy" id="1111068"/>
    <lineage>
        <taxon>Bacteria</taxon>
        <taxon>Bacillati</taxon>
        <taxon>Bacillota</taxon>
        <taxon>Bacilli</taxon>
        <taxon>Bacillales</taxon>
        <taxon>Anoxybacillaceae</taxon>
        <taxon>Geobacillus</taxon>
        <taxon>Geobacillus thermoleovorans group</taxon>
    </lineage>
</organism>
<name>A0ABM5MID8_GEOTH</name>
<reference evidence="1 2" key="1">
    <citation type="submission" date="2011-11" db="EMBL/GenBank/DDBJ databases">
        <title>Complete genome sequence of thermophilic Geobacillus thermoleovorans CCB_US3_UF5.</title>
        <authorList>
            <person name="Muhd Sakaff M.K.L."/>
            <person name="Abdul Rahman A.Y."/>
            <person name="Saito J.A."/>
            <person name="Hou S."/>
            <person name="Alam M."/>
        </authorList>
    </citation>
    <scope>NUCLEOTIDE SEQUENCE [LARGE SCALE GENOMIC DNA]</scope>
    <source>
        <strain evidence="1 2">CCB_US3_UF5</strain>
    </source>
</reference>